<evidence type="ECO:0000256" key="2">
    <source>
        <dbReference type="ARBA" id="ARBA00008335"/>
    </source>
</evidence>
<dbReference type="PANTHER" id="PTHR43271:SF1">
    <property type="entry name" value="INNER MEMBRANE TRANSPORT PROTEIN YNFM"/>
    <property type="match status" value="1"/>
</dbReference>
<keyword evidence="4" id="KW-1003">Cell membrane</keyword>
<feature type="domain" description="Major facilitator superfamily (MFS) profile" evidence="9">
    <location>
        <begin position="24"/>
        <end position="404"/>
    </location>
</feature>
<feature type="transmembrane region" description="Helical" evidence="8">
    <location>
        <begin position="179"/>
        <end position="199"/>
    </location>
</feature>
<evidence type="ECO:0000256" key="7">
    <source>
        <dbReference type="ARBA" id="ARBA00023136"/>
    </source>
</evidence>
<organism evidence="10 11">
    <name type="scientific">Janibacter melonis</name>
    <dbReference type="NCBI Taxonomy" id="262209"/>
    <lineage>
        <taxon>Bacteria</taxon>
        <taxon>Bacillati</taxon>
        <taxon>Actinomycetota</taxon>
        <taxon>Actinomycetes</taxon>
        <taxon>Micrococcales</taxon>
        <taxon>Intrasporangiaceae</taxon>
        <taxon>Janibacter</taxon>
    </lineage>
</organism>
<reference evidence="10 11" key="1">
    <citation type="submission" date="2016-01" db="EMBL/GenBank/DDBJ databases">
        <title>Janibacter melonis strain CD11_4 genome sequencing and assembly.</title>
        <authorList>
            <person name="Nair G.R."/>
            <person name="Kaur G."/>
            <person name="Chander A.M."/>
            <person name="Mayilraj S."/>
        </authorList>
    </citation>
    <scope>NUCLEOTIDE SEQUENCE [LARGE SCALE GENOMIC DNA]</scope>
    <source>
        <strain evidence="10 11">CD11-4</strain>
    </source>
</reference>
<keyword evidence="3" id="KW-0813">Transport</keyword>
<protein>
    <submittedName>
        <fullName evidence="10">MFS transporter</fullName>
    </submittedName>
</protein>
<dbReference type="Gene3D" id="1.20.1250.20">
    <property type="entry name" value="MFS general substrate transporter like domains"/>
    <property type="match status" value="1"/>
</dbReference>
<dbReference type="AlphaFoldDB" id="A0A176QB60"/>
<comment type="subcellular location">
    <subcellularLocation>
        <location evidence="1">Cell membrane</location>
        <topology evidence="1">Multi-pass membrane protein</topology>
    </subcellularLocation>
</comment>
<dbReference type="PANTHER" id="PTHR43271">
    <property type="entry name" value="BLL2771 PROTEIN"/>
    <property type="match status" value="1"/>
</dbReference>
<feature type="transmembrane region" description="Helical" evidence="8">
    <location>
        <begin position="255"/>
        <end position="277"/>
    </location>
</feature>
<keyword evidence="6 8" id="KW-1133">Transmembrane helix</keyword>
<sequence length="408" mass="42072">MRPTSTSPDASWRGHDRGSREYRRILVALLGAGVATFAQLYSPQGVLPLLAGDLDIDPARASLSISAATTGLALSVLPWSVLADRVGRVSAMRLALVSATVLGLVMPWCPWFEALVVVRVLEGVALGGIPGIAVTYLSEEVSARSAAVAAGTYVSGTTVGGLLGRLVAAPVADVAGWRVGTFAVAVLAAVATAVFFAVTPPPKGFRPRRSSVGTTLQVVRRHLRDRHLVALYAQGLLLMGGFVAVYNYLTFRLEAPPFLVPVGAASLLFLAYLAGTLSSRVAAGLVARLGRRAILLASTGVMVAGTLVTLADSLVVVVVGLVVLTAGFFGSHSVASGWSGTAAPGDRSQSTSLYTLCYYGGSSIFGYLGGLAWSALGWGGLVTMVVGLCCAAALWTALGTREDVPRSG</sequence>
<dbReference type="PROSITE" id="PS50850">
    <property type="entry name" value="MFS"/>
    <property type="match status" value="1"/>
</dbReference>
<feature type="transmembrane region" description="Helical" evidence="8">
    <location>
        <begin position="114"/>
        <end position="134"/>
    </location>
</feature>
<dbReference type="STRING" id="262209.AWH69_11310"/>
<evidence type="ECO:0000313" key="10">
    <source>
        <dbReference type="EMBL" id="OAB86972.1"/>
    </source>
</evidence>
<feature type="transmembrane region" description="Helical" evidence="8">
    <location>
        <begin position="146"/>
        <end position="167"/>
    </location>
</feature>
<dbReference type="GO" id="GO:0005886">
    <property type="term" value="C:plasma membrane"/>
    <property type="evidence" value="ECO:0007669"/>
    <property type="project" value="UniProtKB-SubCell"/>
</dbReference>
<evidence type="ECO:0000259" key="9">
    <source>
        <dbReference type="PROSITE" id="PS50850"/>
    </source>
</evidence>
<feature type="transmembrane region" description="Helical" evidence="8">
    <location>
        <begin position="289"/>
        <end position="308"/>
    </location>
</feature>
<dbReference type="CDD" id="cd17324">
    <property type="entry name" value="MFS_NepI_like"/>
    <property type="match status" value="1"/>
</dbReference>
<feature type="transmembrane region" description="Helical" evidence="8">
    <location>
        <begin position="91"/>
        <end position="108"/>
    </location>
</feature>
<evidence type="ECO:0000256" key="8">
    <source>
        <dbReference type="SAM" id="Phobius"/>
    </source>
</evidence>
<name>A0A176QB60_9MICO</name>
<feature type="transmembrane region" description="Helical" evidence="8">
    <location>
        <begin position="229"/>
        <end position="249"/>
    </location>
</feature>
<comment type="caution">
    <text evidence="10">The sequence shown here is derived from an EMBL/GenBank/DDBJ whole genome shotgun (WGS) entry which is preliminary data.</text>
</comment>
<feature type="transmembrane region" description="Helical" evidence="8">
    <location>
        <begin position="61"/>
        <end position="79"/>
    </location>
</feature>
<comment type="similarity">
    <text evidence="2">Belongs to the major facilitator superfamily.</text>
</comment>
<keyword evidence="7 8" id="KW-0472">Membrane</keyword>
<evidence type="ECO:0000256" key="6">
    <source>
        <dbReference type="ARBA" id="ARBA00022989"/>
    </source>
</evidence>
<dbReference type="GO" id="GO:0022857">
    <property type="term" value="F:transmembrane transporter activity"/>
    <property type="evidence" value="ECO:0007669"/>
    <property type="project" value="InterPro"/>
</dbReference>
<feature type="transmembrane region" description="Helical" evidence="8">
    <location>
        <begin position="21"/>
        <end position="41"/>
    </location>
</feature>
<evidence type="ECO:0000256" key="4">
    <source>
        <dbReference type="ARBA" id="ARBA00022475"/>
    </source>
</evidence>
<evidence type="ECO:0000256" key="3">
    <source>
        <dbReference type="ARBA" id="ARBA00022448"/>
    </source>
</evidence>
<dbReference type="Proteomes" id="UP000076976">
    <property type="component" value="Unassembled WGS sequence"/>
</dbReference>
<evidence type="ECO:0000256" key="1">
    <source>
        <dbReference type="ARBA" id="ARBA00004651"/>
    </source>
</evidence>
<gene>
    <name evidence="10" type="ORF">AWH69_11310</name>
</gene>
<dbReference type="InterPro" id="IPR011701">
    <property type="entry name" value="MFS"/>
</dbReference>
<dbReference type="InterPro" id="IPR020846">
    <property type="entry name" value="MFS_dom"/>
</dbReference>
<dbReference type="RefSeq" id="WP_068275526.1">
    <property type="nucleotide sequence ID" value="NZ_LQZG01000003.1"/>
</dbReference>
<dbReference type="EMBL" id="LQZG01000003">
    <property type="protein sequence ID" value="OAB86972.1"/>
    <property type="molecule type" value="Genomic_DNA"/>
</dbReference>
<dbReference type="InterPro" id="IPR036259">
    <property type="entry name" value="MFS_trans_sf"/>
</dbReference>
<dbReference type="Pfam" id="PF07690">
    <property type="entry name" value="MFS_1"/>
    <property type="match status" value="1"/>
</dbReference>
<keyword evidence="11" id="KW-1185">Reference proteome</keyword>
<keyword evidence="5 8" id="KW-0812">Transmembrane</keyword>
<proteinExistence type="inferred from homology"/>
<feature type="transmembrane region" description="Helical" evidence="8">
    <location>
        <begin position="381"/>
        <end position="398"/>
    </location>
</feature>
<feature type="transmembrane region" description="Helical" evidence="8">
    <location>
        <begin position="314"/>
        <end position="335"/>
    </location>
</feature>
<feature type="transmembrane region" description="Helical" evidence="8">
    <location>
        <begin position="356"/>
        <end position="375"/>
    </location>
</feature>
<evidence type="ECO:0000256" key="5">
    <source>
        <dbReference type="ARBA" id="ARBA00022692"/>
    </source>
</evidence>
<evidence type="ECO:0000313" key="11">
    <source>
        <dbReference type="Proteomes" id="UP000076976"/>
    </source>
</evidence>
<accession>A0A176QB60</accession>
<dbReference type="SUPFAM" id="SSF103473">
    <property type="entry name" value="MFS general substrate transporter"/>
    <property type="match status" value="1"/>
</dbReference>